<dbReference type="GO" id="GO:0006955">
    <property type="term" value="P:immune response"/>
    <property type="evidence" value="ECO:0007669"/>
    <property type="project" value="InterPro"/>
</dbReference>
<dbReference type="EMBL" id="JAUYZG010000008">
    <property type="protein sequence ID" value="KAK2900423.1"/>
    <property type="molecule type" value="Genomic_DNA"/>
</dbReference>
<keyword evidence="3" id="KW-0812">Transmembrane</keyword>
<evidence type="ECO:0000259" key="4">
    <source>
        <dbReference type="SMART" id="SM00199"/>
    </source>
</evidence>
<comment type="caution">
    <text evidence="5">The sequence shown here is derived from an EMBL/GenBank/DDBJ whole genome shotgun (WGS) entry which is preliminary data.</text>
</comment>
<dbReference type="CDD" id="cd00169">
    <property type="entry name" value="Chemokine"/>
    <property type="match status" value="2"/>
</dbReference>
<keyword evidence="6" id="KW-1185">Reference proteome</keyword>
<evidence type="ECO:0000313" key="6">
    <source>
        <dbReference type="Proteomes" id="UP001187343"/>
    </source>
</evidence>
<name>A0AA88TNR3_9TELE</name>
<dbReference type="InterPro" id="IPR001811">
    <property type="entry name" value="Chemokine_IL8-like_dom"/>
</dbReference>
<dbReference type="SUPFAM" id="SSF54117">
    <property type="entry name" value="Interleukin 8-like chemokines"/>
    <property type="match status" value="2"/>
</dbReference>
<dbReference type="Gene3D" id="2.40.50.40">
    <property type="match status" value="2"/>
</dbReference>
<keyword evidence="1" id="KW-0202">Cytokine</keyword>
<evidence type="ECO:0000313" key="5">
    <source>
        <dbReference type="EMBL" id="KAK2900423.1"/>
    </source>
</evidence>
<dbReference type="Pfam" id="PF00048">
    <property type="entry name" value="IL8"/>
    <property type="match status" value="2"/>
</dbReference>
<evidence type="ECO:0000256" key="3">
    <source>
        <dbReference type="SAM" id="Phobius"/>
    </source>
</evidence>
<feature type="region of interest" description="Disordered" evidence="2">
    <location>
        <begin position="225"/>
        <end position="248"/>
    </location>
</feature>
<reference evidence="5" key="1">
    <citation type="submission" date="2023-08" db="EMBL/GenBank/DDBJ databases">
        <title>Chromosome-level Genome Assembly of mud carp (Cirrhinus molitorella).</title>
        <authorList>
            <person name="Liu H."/>
        </authorList>
    </citation>
    <scope>NUCLEOTIDE SEQUENCE</scope>
    <source>
        <strain evidence="5">Prfri</strain>
        <tissue evidence="5">Muscle</tissue>
    </source>
</reference>
<protein>
    <recommendedName>
        <fullName evidence="4">Chemokine interleukin-8-like domain-containing protein</fullName>
    </recommendedName>
</protein>
<accession>A0AA88TNR3</accession>
<feature type="transmembrane region" description="Helical" evidence="3">
    <location>
        <begin position="135"/>
        <end position="152"/>
    </location>
</feature>
<keyword evidence="3" id="KW-1133">Transmembrane helix</keyword>
<dbReference type="PANTHER" id="PTHR12015">
    <property type="entry name" value="SMALL INDUCIBLE CYTOKINE A"/>
    <property type="match status" value="1"/>
</dbReference>
<organism evidence="5 6">
    <name type="scientific">Cirrhinus molitorella</name>
    <name type="common">mud carp</name>
    <dbReference type="NCBI Taxonomy" id="172907"/>
    <lineage>
        <taxon>Eukaryota</taxon>
        <taxon>Metazoa</taxon>
        <taxon>Chordata</taxon>
        <taxon>Craniata</taxon>
        <taxon>Vertebrata</taxon>
        <taxon>Euteleostomi</taxon>
        <taxon>Actinopterygii</taxon>
        <taxon>Neopterygii</taxon>
        <taxon>Teleostei</taxon>
        <taxon>Ostariophysi</taxon>
        <taxon>Cypriniformes</taxon>
        <taxon>Cyprinidae</taxon>
        <taxon>Labeoninae</taxon>
        <taxon>Labeonini</taxon>
        <taxon>Cirrhinus</taxon>
    </lineage>
</organism>
<evidence type="ECO:0000256" key="2">
    <source>
        <dbReference type="SAM" id="MobiDB-lite"/>
    </source>
</evidence>
<dbReference type="SMART" id="SM00199">
    <property type="entry name" value="SCY"/>
    <property type="match status" value="2"/>
</dbReference>
<evidence type="ECO:0000256" key="1">
    <source>
        <dbReference type="ARBA" id="ARBA00022514"/>
    </source>
</evidence>
<dbReference type="AlphaFoldDB" id="A0AA88TNR3"/>
<feature type="domain" description="Chemokine interleukin-8-like" evidence="4">
    <location>
        <begin position="154"/>
        <end position="216"/>
    </location>
</feature>
<gene>
    <name evidence="5" type="ORF">Q8A67_008538</name>
</gene>
<dbReference type="Proteomes" id="UP001187343">
    <property type="component" value="Unassembled WGS sequence"/>
</dbReference>
<dbReference type="GO" id="GO:0005615">
    <property type="term" value="C:extracellular space"/>
    <property type="evidence" value="ECO:0007669"/>
    <property type="project" value="UniProtKB-KW"/>
</dbReference>
<dbReference type="InterPro" id="IPR039809">
    <property type="entry name" value="Chemokine_b/g/d"/>
</dbReference>
<keyword evidence="3" id="KW-0472">Membrane</keyword>
<feature type="compositionally biased region" description="Basic residues" evidence="2">
    <location>
        <begin position="278"/>
        <end position="289"/>
    </location>
</feature>
<feature type="region of interest" description="Disordered" evidence="2">
    <location>
        <begin position="272"/>
        <end position="306"/>
    </location>
</feature>
<dbReference type="GO" id="GO:0008009">
    <property type="term" value="F:chemokine activity"/>
    <property type="evidence" value="ECO:0007669"/>
    <property type="project" value="InterPro"/>
</dbReference>
<feature type="domain" description="Chemokine interleukin-8-like" evidence="4">
    <location>
        <begin position="55"/>
        <end position="117"/>
    </location>
</feature>
<sequence length="306" mass="35471">MFHRVRDVASNGSGKKLRFSIQTSRDFCREIMRFSVFFFAVLLGFLCLTLAQGSYEDCCLQYIKKLKPAMRNRVISYRKQEMDGGCNIPAVVFTLKRGRMVCTDPREKWVHELMLKVDLTEGYAKKKKHCNTMRFSIFFFIVLLGFLSLTLAQDETCCLKYIKKLKPSVRNSVTSYRKQELDGRCNIEAVVFSLNHGRVFCTDPREKWVHNLMWRVDRLSGESSVRRKARSSGSSTTDVQPPEQISLGNCNNEPGKLEIYLDDLFVQGIQRDWDRENKKQKKKARRRKIPAGIEDGEGQLDEEPRA</sequence>
<dbReference type="InterPro" id="IPR036048">
    <property type="entry name" value="Interleukin_8-like_sf"/>
</dbReference>
<proteinExistence type="predicted"/>
<feature type="transmembrane region" description="Helical" evidence="3">
    <location>
        <begin position="31"/>
        <end position="51"/>
    </location>
</feature>
<dbReference type="PANTHER" id="PTHR12015:SF186">
    <property type="entry name" value="C-C MOTIF CHEMOKINE 21-LIKE-RELATED"/>
    <property type="match status" value="1"/>
</dbReference>
<feature type="compositionally biased region" description="Acidic residues" evidence="2">
    <location>
        <begin position="294"/>
        <end position="306"/>
    </location>
</feature>